<feature type="compositionally biased region" description="Basic residues" evidence="1">
    <location>
        <begin position="364"/>
        <end position="376"/>
    </location>
</feature>
<proteinExistence type="predicted"/>
<accession>A0AA36MWG5</accession>
<feature type="region of interest" description="Disordered" evidence="1">
    <location>
        <begin position="353"/>
        <end position="401"/>
    </location>
</feature>
<evidence type="ECO:0000256" key="1">
    <source>
        <dbReference type="SAM" id="MobiDB-lite"/>
    </source>
</evidence>
<feature type="compositionally biased region" description="Basic residues" evidence="1">
    <location>
        <begin position="384"/>
        <end position="394"/>
    </location>
</feature>
<feature type="region of interest" description="Disordered" evidence="1">
    <location>
        <begin position="233"/>
        <end position="268"/>
    </location>
</feature>
<organism evidence="2 3">
    <name type="scientific">Effrenium voratum</name>
    <dbReference type="NCBI Taxonomy" id="2562239"/>
    <lineage>
        <taxon>Eukaryota</taxon>
        <taxon>Sar</taxon>
        <taxon>Alveolata</taxon>
        <taxon>Dinophyceae</taxon>
        <taxon>Suessiales</taxon>
        <taxon>Symbiodiniaceae</taxon>
        <taxon>Effrenium</taxon>
    </lineage>
</organism>
<feature type="region of interest" description="Disordered" evidence="1">
    <location>
        <begin position="281"/>
        <end position="305"/>
    </location>
</feature>
<dbReference type="Proteomes" id="UP001178507">
    <property type="component" value="Unassembled WGS sequence"/>
</dbReference>
<reference evidence="2" key="1">
    <citation type="submission" date="2023-08" db="EMBL/GenBank/DDBJ databases">
        <authorList>
            <person name="Chen Y."/>
            <person name="Shah S."/>
            <person name="Dougan E. K."/>
            <person name="Thang M."/>
            <person name="Chan C."/>
        </authorList>
    </citation>
    <scope>NUCLEOTIDE SEQUENCE</scope>
</reference>
<gene>
    <name evidence="2" type="ORF">EVOR1521_LOCUS9718</name>
</gene>
<protein>
    <submittedName>
        <fullName evidence="2">Uncharacterized protein</fullName>
    </submittedName>
</protein>
<dbReference type="EMBL" id="CAUJNA010000890">
    <property type="protein sequence ID" value="CAJ1382321.1"/>
    <property type="molecule type" value="Genomic_DNA"/>
</dbReference>
<sequence length="401" mass="44948">MRKYNGKQPVKSSSVDAFMNYFYWNLAETLAETPSMESLDGAALTMSGIFLPGDAPSELPSTFLGGSEAFSEVLEGYLLLEPDMAKDSNAEATVLMKCLDWVEAELDSRGALCPMNPKDFVRIIQENVRPVRNRILKVELMSGSLDYKKYYEQYGVNVGGLESYSMSDADCVMLVKHLVNSVSLSQAPLVFLPESFSSYLKEDLQAMPRNILQDRAKKEWEKFAPGPIREVKVQQGDFPNPEPKKRGRKRKAANVFQGQSSKGPDTVPAVPAVLDAAQQVPEERPPWPTRATFAGRKQPQDEGGKATFLERRERFYQCMDVRYWKDGLEREFWRLCGSTHDLDQACKMFMNKMEPGVDNNPGKGRGRGKGRGKKAMLPKEPGRNRGRGRGRGRGRALSAAR</sequence>
<evidence type="ECO:0000313" key="2">
    <source>
        <dbReference type="EMBL" id="CAJ1382321.1"/>
    </source>
</evidence>
<keyword evidence="3" id="KW-1185">Reference proteome</keyword>
<dbReference type="AlphaFoldDB" id="A0AA36MWG5"/>
<evidence type="ECO:0000313" key="3">
    <source>
        <dbReference type="Proteomes" id="UP001178507"/>
    </source>
</evidence>
<name>A0AA36MWG5_9DINO</name>
<comment type="caution">
    <text evidence="2">The sequence shown here is derived from an EMBL/GenBank/DDBJ whole genome shotgun (WGS) entry which is preliminary data.</text>
</comment>